<protein>
    <submittedName>
        <fullName evidence="1">Uncharacterized protein</fullName>
    </submittedName>
</protein>
<evidence type="ECO:0000313" key="2">
    <source>
        <dbReference type="Proteomes" id="UP001500367"/>
    </source>
</evidence>
<accession>A0ABP7W3L1</accession>
<proteinExistence type="predicted"/>
<dbReference type="Proteomes" id="UP001500367">
    <property type="component" value="Unassembled WGS sequence"/>
</dbReference>
<gene>
    <name evidence="1" type="ORF">GCM10022389_28060</name>
</gene>
<dbReference type="EMBL" id="BAABCT010000011">
    <property type="protein sequence ID" value="GAA4080330.1"/>
    <property type="molecule type" value="Genomic_DNA"/>
</dbReference>
<sequence>MKNINEAMSFGLLFSNKLNIDLLDATEKGNFKWIDKTKS</sequence>
<name>A0ABP7W3L1_9FLAO</name>
<organism evidence="1 2">
    <name type="scientific">Flavobacterium cheonanense</name>
    <dbReference type="NCBI Taxonomy" id="706183"/>
    <lineage>
        <taxon>Bacteria</taxon>
        <taxon>Pseudomonadati</taxon>
        <taxon>Bacteroidota</taxon>
        <taxon>Flavobacteriia</taxon>
        <taxon>Flavobacteriales</taxon>
        <taxon>Flavobacteriaceae</taxon>
        <taxon>Flavobacterium</taxon>
    </lineage>
</organism>
<evidence type="ECO:0000313" key="1">
    <source>
        <dbReference type="EMBL" id="GAA4080330.1"/>
    </source>
</evidence>
<keyword evidence="2" id="KW-1185">Reference proteome</keyword>
<reference evidence="2" key="1">
    <citation type="journal article" date="2019" name="Int. J. Syst. Evol. Microbiol.">
        <title>The Global Catalogue of Microorganisms (GCM) 10K type strain sequencing project: providing services to taxonomists for standard genome sequencing and annotation.</title>
        <authorList>
            <consortium name="The Broad Institute Genomics Platform"/>
            <consortium name="The Broad Institute Genome Sequencing Center for Infectious Disease"/>
            <person name="Wu L."/>
            <person name="Ma J."/>
        </authorList>
    </citation>
    <scope>NUCLEOTIDE SEQUENCE [LARGE SCALE GENOMIC DNA]</scope>
    <source>
        <strain evidence="2">JCM 17069</strain>
    </source>
</reference>
<comment type="caution">
    <text evidence="1">The sequence shown here is derived from an EMBL/GenBank/DDBJ whole genome shotgun (WGS) entry which is preliminary data.</text>
</comment>